<evidence type="ECO:0000256" key="2">
    <source>
        <dbReference type="SAM" id="SignalP"/>
    </source>
</evidence>
<dbReference type="Proteomes" id="UP001352223">
    <property type="component" value="Unassembled WGS sequence"/>
</dbReference>
<feature type="compositionally biased region" description="Polar residues" evidence="1">
    <location>
        <begin position="91"/>
        <end position="100"/>
    </location>
</feature>
<dbReference type="RefSeq" id="WP_324771381.1">
    <property type="nucleotide sequence ID" value="NZ_BAAATS010000010.1"/>
</dbReference>
<evidence type="ECO:0000313" key="4">
    <source>
        <dbReference type="EMBL" id="MEB3963646.1"/>
    </source>
</evidence>
<protein>
    <submittedName>
        <fullName evidence="4">DUF4232 domain-containing protein</fullName>
    </submittedName>
</protein>
<dbReference type="InterPro" id="IPR025326">
    <property type="entry name" value="DUF4232"/>
</dbReference>
<dbReference type="EMBL" id="JAOZYB010000267">
    <property type="protein sequence ID" value="MEB3963646.1"/>
    <property type="molecule type" value="Genomic_DNA"/>
</dbReference>
<comment type="caution">
    <text evidence="4">The sequence shown here is derived from an EMBL/GenBank/DDBJ whole genome shotgun (WGS) entry which is preliminary data.</text>
</comment>
<sequence>MRTATTTARTARRRSLRIAAATLTAVAGLTLTACSGSDTGAKSEGRADLGMAADQAADRSADSGSQAQGSDARASGTGTGTGTDSAHSAGKQANSPQTGGKTKASIERCHTSGLKASFNTGGDAVPDPDADGATTTSVLLTNKGSAACTIGGFPGVDLATENGVDPATGGEGGRWSLARSSAKYSKITLQPGDSTDFTINVALTDDDEGFWAPAYALITPPDETTSITLAWPWSPLVDQRGATRPATFVNPIG</sequence>
<dbReference type="Pfam" id="PF14016">
    <property type="entry name" value="DUF4232"/>
    <property type="match status" value="1"/>
</dbReference>
<evidence type="ECO:0000259" key="3">
    <source>
        <dbReference type="Pfam" id="PF14016"/>
    </source>
</evidence>
<feature type="compositionally biased region" description="Low complexity" evidence="1">
    <location>
        <begin position="62"/>
        <end position="90"/>
    </location>
</feature>
<gene>
    <name evidence="4" type="ORF">OKJ48_25890</name>
</gene>
<keyword evidence="2" id="KW-0732">Signal</keyword>
<feature type="domain" description="DUF4232" evidence="3">
    <location>
        <begin position="109"/>
        <end position="235"/>
    </location>
</feature>
<name>A0ABU6CI50_9ACTN</name>
<dbReference type="PROSITE" id="PS51257">
    <property type="entry name" value="PROKAR_LIPOPROTEIN"/>
    <property type="match status" value="1"/>
</dbReference>
<keyword evidence="5" id="KW-1185">Reference proteome</keyword>
<evidence type="ECO:0000313" key="5">
    <source>
        <dbReference type="Proteomes" id="UP001352223"/>
    </source>
</evidence>
<proteinExistence type="predicted"/>
<feature type="signal peptide" evidence="2">
    <location>
        <begin position="1"/>
        <end position="35"/>
    </location>
</feature>
<organism evidence="4 5">
    <name type="scientific">Streptomyces kunmingensis</name>
    <dbReference type="NCBI Taxonomy" id="68225"/>
    <lineage>
        <taxon>Bacteria</taxon>
        <taxon>Bacillati</taxon>
        <taxon>Actinomycetota</taxon>
        <taxon>Actinomycetes</taxon>
        <taxon>Kitasatosporales</taxon>
        <taxon>Streptomycetaceae</taxon>
        <taxon>Streptomyces</taxon>
    </lineage>
</organism>
<evidence type="ECO:0000256" key="1">
    <source>
        <dbReference type="SAM" id="MobiDB-lite"/>
    </source>
</evidence>
<reference evidence="4 5" key="1">
    <citation type="submission" date="2022-10" db="EMBL/GenBank/DDBJ databases">
        <authorList>
            <person name="Xie J."/>
            <person name="Shen N."/>
        </authorList>
    </citation>
    <scope>NUCLEOTIDE SEQUENCE [LARGE SCALE GENOMIC DNA]</scope>
    <source>
        <strain evidence="4 5">DSM 41681</strain>
    </source>
</reference>
<accession>A0ABU6CI50</accession>
<feature type="chain" id="PRO_5045333032" evidence="2">
    <location>
        <begin position="36"/>
        <end position="253"/>
    </location>
</feature>
<feature type="region of interest" description="Disordered" evidence="1">
    <location>
        <begin position="51"/>
        <end position="105"/>
    </location>
</feature>